<feature type="compositionally biased region" description="Basic and acidic residues" evidence="1">
    <location>
        <begin position="239"/>
        <end position="249"/>
    </location>
</feature>
<name>A0A915Q825_9BILA</name>
<reference evidence="3" key="1">
    <citation type="submission" date="2022-11" db="UniProtKB">
        <authorList>
            <consortium name="WormBaseParasite"/>
        </authorList>
    </citation>
    <scope>IDENTIFICATION</scope>
</reference>
<dbReference type="Proteomes" id="UP000887581">
    <property type="component" value="Unplaced"/>
</dbReference>
<proteinExistence type="predicted"/>
<organism evidence="2 3">
    <name type="scientific">Setaria digitata</name>
    <dbReference type="NCBI Taxonomy" id="48799"/>
    <lineage>
        <taxon>Eukaryota</taxon>
        <taxon>Metazoa</taxon>
        <taxon>Ecdysozoa</taxon>
        <taxon>Nematoda</taxon>
        <taxon>Chromadorea</taxon>
        <taxon>Rhabditida</taxon>
        <taxon>Spirurina</taxon>
        <taxon>Spiruromorpha</taxon>
        <taxon>Filarioidea</taxon>
        <taxon>Setariidae</taxon>
        <taxon>Setaria</taxon>
    </lineage>
</organism>
<sequence length="396" mass="44613">MATSAKTVSSDHVNSSGTIQRLNEAIRTAQGIYGELEGETRKFAREKGQDDVARVKLTLCNNSKRLVQWSIRGAKDDIQALPKSSGLIKAFDTNECHLIWRRPSDYNSWHELPSLKMMLQVKLIATETGKVVGEANSKFRAVVDPDIICTADEAPVHKMVLHSEAPSVASKKKKKKTTTNPGIEVKKGSESSPDESQTTTYWLLVLLIWEQLLDQCLLLGIEEVRERKTEETAAVQPHSESKNKPSKEPISRSLLRFAVEKEQPNLARVKLLLCNNSNRQVQWMLNCDDNAIKIEPMRSGRIEMLETGEVNLIWQRSEDIAKWTDAPSPKMQLLIKLIAVETGEEVIDTFVKFKATIKPEAECTINDLPIHKMILQSKLISEQSENNENNSKLAIY</sequence>
<protein>
    <submittedName>
        <fullName evidence="3">Uncharacterized protein</fullName>
    </submittedName>
</protein>
<dbReference type="AlphaFoldDB" id="A0A915Q825"/>
<evidence type="ECO:0000313" key="2">
    <source>
        <dbReference type="Proteomes" id="UP000887581"/>
    </source>
</evidence>
<feature type="region of interest" description="Disordered" evidence="1">
    <location>
        <begin position="165"/>
        <end position="195"/>
    </location>
</feature>
<evidence type="ECO:0000256" key="1">
    <source>
        <dbReference type="SAM" id="MobiDB-lite"/>
    </source>
</evidence>
<feature type="region of interest" description="Disordered" evidence="1">
    <location>
        <begin position="230"/>
        <end position="249"/>
    </location>
</feature>
<accession>A0A915Q825</accession>
<dbReference type="WBParaSite" id="sdigi.contig93.g4167.t1">
    <property type="protein sequence ID" value="sdigi.contig93.g4167.t1"/>
    <property type="gene ID" value="sdigi.contig93.g4167"/>
</dbReference>
<keyword evidence="2" id="KW-1185">Reference proteome</keyword>
<evidence type="ECO:0000313" key="3">
    <source>
        <dbReference type="WBParaSite" id="sdigi.contig93.g4167.t1"/>
    </source>
</evidence>